<gene>
    <name evidence="8" type="ORF">BED47_01760</name>
</gene>
<evidence type="ECO:0000256" key="1">
    <source>
        <dbReference type="ARBA" id="ARBA00001961"/>
    </source>
</evidence>
<dbReference type="PROSITE" id="PS51471">
    <property type="entry name" value="FE2OG_OXY"/>
    <property type="match status" value="1"/>
</dbReference>
<dbReference type="InterPro" id="IPR006620">
    <property type="entry name" value="Pro_4_hyd_alph"/>
</dbReference>
<evidence type="ECO:0000256" key="5">
    <source>
        <dbReference type="ARBA" id="ARBA00023002"/>
    </source>
</evidence>
<dbReference type="Gene3D" id="2.60.120.620">
    <property type="entry name" value="q2cbj1_9rhob like domain"/>
    <property type="match status" value="1"/>
</dbReference>
<evidence type="ECO:0000313" key="9">
    <source>
        <dbReference type="Proteomes" id="UP000094580"/>
    </source>
</evidence>
<keyword evidence="3" id="KW-0847">Vitamin C</keyword>
<dbReference type="PANTHER" id="PTHR10869">
    <property type="entry name" value="PROLYL 4-HYDROXYLASE ALPHA SUBUNIT"/>
    <property type="match status" value="1"/>
</dbReference>
<accession>A0ABX2ZWY7</accession>
<dbReference type="SMART" id="SM00702">
    <property type="entry name" value="P4Hc"/>
    <property type="match status" value="1"/>
</dbReference>
<keyword evidence="6" id="KW-0408">Iron</keyword>
<protein>
    <submittedName>
        <fullName evidence="8">2OG-Fe(II) oxygenase</fullName>
    </submittedName>
</protein>
<dbReference type="InterPro" id="IPR045054">
    <property type="entry name" value="P4HA-like"/>
</dbReference>
<dbReference type="Pfam" id="PF13640">
    <property type="entry name" value="2OG-FeII_Oxy_3"/>
    <property type="match status" value="1"/>
</dbReference>
<proteinExistence type="predicted"/>
<keyword evidence="4" id="KW-0223">Dioxygenase</keyword>
<evidence type="ECO:0000259" key="7">
    <source>
        <dbReference type="PROSITE" id="PS51471"/>
    </source>
</evidence>
<evidence type="ECO:0000256" key="3">
    <source>
        <dbReference type="ARBA" id="ARBA00022896"/>
    </source>
</evidence>
<name>A0ABX2ZWY7_9BACI</name>
<feature type="domain" description="Fe2OG dioxygenase" evidence="7">
    <location>
        <begin position="110"/>
        <end position="211"/>
    </location>
</feature>
<keyword evidence="5" id="KW-0560">Oxidoreductase</keyword>
<dbReference type="InterPro" id="IPR005123">
    <property type="entry name" value="Oxoglu/Fe-dep_dioxygenase_dom"/>
</dbReference>
<keyword evidence="2" id="KW-0479">Metal-binding</keyword>
<evidence type="ECO:0000256" key="2">
    <source>
        <dbReference type="ARBA" id="ARBA00022723"/>
    </source>
</evidence>
<dbReference type="Proteomes" id="UP000094580">
    <property type="component" value="Unassembled WGS sequence"/>
</dbReference>
<evidence type="ECO:0000256" key="6">
    <source>
        <dbReference type="ARBA" id="ARBA00023004"/>
    </source>
</evidence>
<evidence type="ECO:0000313" key="8">
    <source>
        <dbReference type="EMBL" id="ODG93922.1"/>
    </source>
</evidence>
<comment type="caution">
    <text evidence="8">The sequence shown here is derived from an EMBL/GenBank/DDBJ whole genome shotgun (WGS) entry which is preliminary data.</text>
</comment>
<dbReference type="InterPro" id="IPR044862">
    <property type="entry name" value="Pro_4_hyd_alph_FE2OG_OXY"/>
</dbReference>
<reference evidence="8 9" key="1">
    <citation type="submission" date="2016-07" db="EMBL/GenBank/DDBJ databases">
        <authorList>
            <person name="Townsley L."/>
            <person name="Shank E.A."/>
        </authorList>
    </citation>
    <scope>NUCLEOTIDE SEQUENCE [LARGE SCALE GENOMIC DNA]</scope>
    <source>
        <strain evidence="8 9">CH01</strain>
    </source>
</reference>
<comment type="cofactor">
    <cofactor evidence="1">
        <name>L-ascorbate</name>
        <dbReference type="ChEBI" id="CHEBI:38290"/>
    </cofactor>
</comment>
<dbReference type="EMBL" id="MDKC01000001">
    <property type="protein sequence ID" value="ODG93922.1"/>
    <property type="molecule type" value="Genomic_DNA"/>
</dbReference>
<organism evidence="8 9">
    <name type="scientific">Gottfriedia luciferensis</name>
    <dbReference type="NCBI Taxonomy" id="178774"/>
    <lineage>
        <taxon>Bacteria</taxon>
        <taxon>Bacillati</taxon>
        <taxon>Bacillota</taxon>
        <taxon>Bacilli</taxon>
        <taxon>Bacillales</taxon>
        <taxon>Bacillaceae</taxon>
        <taxon>Gottfriedia</taxon>
    </lineage>
</organism>
<evidence type="ECO:0000256" key="4">
    <source>
        <dbReference type="ARBA" id="ARBA00022964"/>
    </source>
</evidence>
<sequence length="215" mass="25208">MLEVGNLKETEQTIFNHTGPFIQTIDREIEIHTRKEEPLVVLLNNVLSDEECDELINHAKLRMKRSKIGLSHEENEMRTSSGMFFEESETELIKRIENRIETIMNIPIEHAEPLQVLHYEPGQQYKPHFDYFSNHRTKNNRISTLILYLNDVEEGGETIFPALNYSVAAKKGNALYFEYFYQDEAINELTIHAGSPVISGEKWVATQWMRRQRIR</sequence>
<dbReference type="PANTHER" id="PTHR10869:SF246">
    <property type="entry name" value="TRANSMEMBRANE PROLYL 4-HYDROXYLASE"/>
    <property type="match status" value="1"/>
</dbReference>
<dbReference type="RefSeq" id="WP_069032101.1">
    <property type="nucleotide sequence ID" value="NZ_MDKC01000001.1"/>
</dbReference>
<keyword evidence="9" id="KW-1185">Reference proteome</keyword>